<keyword evidence="3" id="KW-1185">Reference proteome</keyword>
<dbReference type="CDD" id="cd03794">
    <property type="entry name" value="GT4_WbuB-like"/>
    <property type="match status" value="1"/>
</dbReference>
<dbReference type="InterPro" id="IPR001296">
    <property type="entry name" value="Glyco_trans_1"/>
</dbReference>
<dbReference type="RefSeq" id="WP_379497620.1">
    <property type="nucleotide sequence ID" value="NZ_JBHSAO010000011.1"/>
</dbReference>
<evidence type="ECO:0000259" key="1">
    <source>
        <dbReference type="Pfam" id="PF00534"/>
    </source>
</evidence>
<feature type="domain" description="Glycosyl transferase family 1" evidence="1">
    <location>
        <begin position="212"/>
        <end position="383"/>
    </location>
</feature>
<organism evidence="2 3">
    <name type="scientific">Oceanobacillus longus</name>
    <dbReference type="NCBI Taxonomy" id="930120"/>
    <lineage>
        <taxon>Bacteria</taxon>
        <taxon>Bacillati</taxon>
        <taxon>Bacillota</taxon>
        <taxon>Bacilli</taxon>
        <taxon>Bacillales</taxon>
        <taxon>Bacillaceae</taxon>
        <taxon>Oceanobacillus</taxon>
    </lineage>
</organism>
<dbReference type="PANTHER" id="PTHR12526">
    <property type="entry name" value="GLYCOSYLTRANSFERASE"/>
    <property type="match status" value="1"/>
</dbReference>
<dbReference type="EMBL" id="JBHSAO010000011">
    <property type="protein sequence ID" value="MFC4025128.1"/>
    <property type="molecule type" value="Genomic_DNA"/>
</dbReference>
<name>A0ABV8GZ30_9BACI</name>
<reference evidence="3" key="1">
    <citation type="journal article" date="2019" name="Int. J. Syst. Evol. Microbiol.">
        <title>The Global Catalogue of Microorganisms (GCM) 10K type strain sequencing project: providing services to taxonomists for standard genome sequencing and annotation.</title>
        <authorList>
            <consortium name="The Broad Institute Genomics Platform"/>
            <consortium name="The Broad Institute Genome Sequencing Center for Infectious Disease"/>
            <person name="Wu L."/>
            <person name="Ma J."/>
        </authorList>
    </citation>
    <scope>NUCLEOTIDE SEQUENCE [LARGE SCALE GENOMIC DNA]</scope>
    <source>
        <strain evidence="3">IBRC-M 10703</strain>
    </source>
</reference>
<dbReference type="Gene3D" id="3.40.50.2000">
    <property type="entry name" value="Glycogen Phosphorylase B"/>
    <property type="match status" value="2"/>
</dbReference>
<gene>
    <name evidence="2" type="ORF">ACFOUV_15140</name>
</gene>
<dbReference type="PANTHER" id="PTHR12526:SF609">
    <property type="entry name" value="LIPOPOLYSACCHARIDE BIOSYNTHESIS PROTEIN"/>
    <property type="match status" value="1"/>
</dbReference>
<dbReference type="Pfam" id="PF00534">
    <property type="entry name" value="Glycos_transf_1"/>
    <property type="match status" value="1"/>
</dbReference>
<evidence type="ECO:0000313" key="3">
    <source>
        <dbReference type="Proteomes" id="UP001595772"/>
    </source>
</evidence>
<evidence type="ECO:0000313" key="2">
    <source>
        <dbReference type="EMBL" id="MFC4025128.1"/>
    </source>
</evidence>
<dbReference type="Proteomes" id="UP001595772">
    <property type="component" value="Unassembled WGS sequence"/>
</dbReference>
<protein>
    <submittedName>
        <fullName evidence="2">Glycosyltransferase family 4 protein</fullName>
    </submittedName>
</protein>
<sequence length="403" mass="46514">MNILFLTLLDFSTLEETGIYTDLMREFVKGNHEVYMISPTEKRKQQPTRLIESENYKILKLQIGNTQKTNLVEKGISTLTLESKFQKGIKDYFSDVKFDLVIYTTPPITLQKAIEYVKKRDNATTYLLLKDIFPQNAVDLRIVKKTGIRGLLYNYFKSKEKKLYEISDYIGCMSQANVDFLLNQNPELPSDIIEVCPNSIEPLTIEKDKQKIKEIKKKYNIPLDCTVFIYGGNLGKPQGIDFLIECLKANKNNKEVYFVIAGSGTEFNKLRNYFETSQPSNAQLFSLLPKEDYEVLANSSDVGLIFLDERFTIPNFPSRLLSYMQASMPVLAATDVNTDIGQVIEQGEFGLWCESNNVKEFNKKVKKLCDKELREHMGKNARNYLEENYTAKHSYEIIMNHFN</sequence>
<proteinExistence type="predicted"/>
<comment type="caution">
    <text evidence="2">The sequence shown here is derived from an EMBL/GenBank/DDBJ whole genome shotgun (WGS) entry which is preliminary data.</text>
</comment>
<dbReference type="SUPFAM" id="SSF53756">
    <property type="entry name" value="UDP-Glycosyltransferase/glycogen phosphorylase"/>
    <property type="match status" value="1"/>
</dbReference>
<accession>A0ABV8GZ30</accession>